<accession>A0ACB5S9I0</accession>
<protein>
    <submittedName>
        <fullName evidence="1">Uncharacterized protein K452DRAFT_254041</fullName>
    </submittedName>
</protein>
<proteinExistence type="predicted"/>
<evidence type="ECO:0000313" key="1">
    <source>
        <dbReference type="EMBL" id="GME31769.1"/>
    </source>
</evidence>
<gene>
    <name evidence="1" type="primary">g175</name>
    <name evidence="1" type="ORF">NpPPO83_00000175</name>
</gene>
<dbReference type="EMBL" id="BSXG01000059">
    <property type="protein sequence ID" value="GME31769.1"/>
    <property type="molecule type" value="Genomic_DNA"/>
</dbReference>
<dbReference type="Proteomes" id="UP001165186">
    <property type="component" value="Unassembled WGS sequence"/>
</dbReference>
<comment type="caution">
    <text evidence="1">The sequence shown here is derived from an EMBL/GenBank/DDBJ whole genome shotgun (WGS) entry which is preliminary data.</text>
</comment>
<evidence type="ECO:0000313" key="2">
    <source>
        <dbReference type="Proteomes" id="UP001165186"/>
    </source>
</evidence>
<name>A0ACB5S9I0_9PEZI</name>
<reference evidence="1" key="1">
    <citation type="submission" date="2024-09" db="EMBL/GenBank/DDBJ databases">
        <title>Draft Genome Sequences of Neofusicoccum parvum.</title>
        <authorList>
            <person name="Ashida A."/>
            <person name="Camagna M."/>
            <person name="Tanaka A."/>
            <person name="Takemoto D."/>
        </authorList>
    </citation>
    <scope>NUCLEOTIDE SEQUENCE</scope>
    <source>
        <strain evidence="1">PPO83</strain>
    </source>
</reference>
<organism evidence="1 2">
    <name type="scientific">Neofusicoccum parvum</name>
    <dbReference type="NCBI Taxonomy" id="310453"/>
    <lineage>
        <taxon>Eukaryota</taxon>
        <taxon>Fungi</taxon>
        <taxon>Dikarya</taxon>
        <taxon>Ascomycota</taxon>
        <taxon>Pezizomycotina</taxon>
        <taxon>Dothideomycetes</taxon>
        <taxon>Dothideomycetes incertae sedis</taxon>
        <taxon>Botryosphaeriales</taxon>
        <taxon>Botryosphaeriaceae</taxon>
        <taxon>Neofusicoccum</taxon>
    </lineage>
</organism>
<keyword evidence="2" id="KW-1185">Reference proteome</keyword>
<sequence>MTSSPAHSYASEYPAGVDFDPEYKKFFEDFYKTSDTPDVHDDYVQNFTKTATLIRASHPAKGHDGASPSILAMRKAQWERIQSMVHKPVKVFPAGNNANECMLRGNVEFALRDGRVSSLDWAANAHLVKEDGRVKMEYYQVFLDTGAPIRQPASL</sequence>